<dbReference type="InterPro" id="IPR050327">
    <property type="entry name" value="Proton-linked_MCT"/>
</dbReference>
<dbReference type="PANTHER" id="PTHR11360">
    <property type="entry name" value="MONOCARBOXYLATE TRANSPORTER"/>
    <property type="match status" value="1"/>
</dbReference>
<dbReference type="InterPro" id="IPR011701">
    <property type="entry name" value="MFS"/>
</dbReference>
<evidence type="ECO:0000313" key="1">
    <source>
        <dbReference type="EMBL" id="CAD7229256.1"/>
    </source>
</evidence>
<dbReference type="Pfam" id="PF07690">
    <property type="entry name" value="MFS_1"/>
    <property type="match status" value="1"/>
</dbReference>
<dbReference type="OrthoDB" id="6499973at2759"/>
<name>A0A7R8ZPF3_9CRUS</name>
<accession>A0A7R8ZPF3</accession>
<gene>
    <name evidence="1" type="ORF">CTOB1V02_LOCUS7129</name>
</gene>
<organism evidence="1">
    <name type="scientific">Cyprideis torosa</name>
    <dbReference type="NCBI Taxonomy" id="163714"/>
    <lineage>
        <taxon>Eukaryota</taxon>
        <taxon>Metazoa</taxon>
        <taxon>Ecdysozoa</taxon>
        <taxon>Arthropoda</taxon>
        <taxon>Crustacea</taxon>
        <taxon>Oligostraca</taxon>
        <taxon>Ostracoda</taxon>
        <taxon>Podocopa</taxon>
        <taxon>Podocopida</taxon>
        <taxon>Cytherocopina</taxon>
        <taxon>Cytheroidea</taxon>
        <taxon>Cytherideidae</taxon>
        <taxon>Cyprideis</taxon>
    </lineage>
</organism>
<dbReference type="SUPFAM" id="SSF103473">
    <property type="entry name" value="MFS general substrate transporter"/>
    <property type="match status" value="1"/>
</dbReference>
<proteinExistence type="predicted"/>
<reference evidence="1" key="1">
    <citation type="submission" date="2020-11" db="EMBL/GenBank/DDBJ databases">
        <authorList>
            <person name="Tran Van P."/>
        </authorList>
    </citation>
    <scope>NUCLEOTIDE SEQUENCE</scope>
</reference>
<dbReference type="InterPro" id="IPR036259">
    <property type="entry name" value="MFS_trans_sf"/>
</dbReference>
<dbReference type="EMBL" id="OB661960">
    <property type="protein sequence ID" value="CAD7229256.1"/>
    <property type="molecule type" value="Genomic_DNA"/>
</dbReference>
<dbReference type="Gene3D" id="1.20.1250.20">
    <property type="entry name" value="MFS general substrate transporter like domains"/>
    <property type="match status" value="1"/>
</dbReference>
<sequence length="285" mass="31046">MARLRWDPPQWIQPTLVLISSFLVNGIVFGVHNNFGFLLAGLKDQLKAQGGQDVVMQGSLVGSLAIGTTFFFSFITGVLVDELGLKRTAFLGGVTSFVGMLLSSYCSSRIHFLSISYGLIFGTGASLIYTPSLVILGHYFSKKIGIANGLVTCGSPVITGCMTFLIKELVTTHGLPTTFGVLSGLMGLLVLCTLSFTSVPGIEPASGQDEVEGVEEKEKTGFWARVINVEIWRNRKYVYWSLFTAIALFGYFVPYMHLENHGSQLQQNSAFVPLLMAVTLASHKR</sequence>
<dbReference type="PANTHER" id="PTHR11360:SF312">
    <property type="entry name" value="KARMOISIN, ISOFORM B"/>
    <property type="match status" value="1"/>
</dbReference>
<dbReference type="GO" id="GO:0022857">
    <property type="term" value="F:transmembrane transporter activity"/>
    <property type="evidence" value="ECO:0007669"/>
    <property type="project" value="InterPro"/>
</dbReference>
<dbReference type="AlphaFoldDB" id="A0A7R8ZPF3"/>
<protein>
    <submittedName>
        <fullName evidence="1">Uncharacterized protein</fullName>
    </submittedName>
</protein>